<dbReference type="PROSITE" id="PS50878">
    <property type="entry name" value="RT_POL"/>
    <property type="match status" value="1"/>
</dbReference>
<dbReference type="SUPFAM" id="SSF56672">
    <property type="entry name" value="DNA/RNA polymerases"/>
    <property type="match status" value="1"/>
</dbReference>
<dbReference type="Gene3D" id="3.30.70.270">
    <property type="match status" value="1"/>
</dbReference>
<dbReference type="InterPro" id="IPR000477">
    <property type="entry name" value="RT_dom"/>
</dbReference>
<name>A0A915EAC8_9BILA</name>
<sequence length="97" mass="11288">MDSMPPKLNFAIAYMDDIIVVSKSADDHAQHLMLLFQTIADYGFKVRMEKCSVFQKSIKYLGQIIDKDGRRPDPAKIEAVVNMHLRLIFLFALIWEW</sequence>
<dbReference type="InterPro" id="IPR043502">
    <property type="entry name" value="DNA/RNA_pol_sf"/>
</dbReference>
<proteinExistence type="predicted"/>
<keyword evidence="2" id="KW-1185">Reference proteome</keyword>
<protein>
    <submittedName>
        <fullName evidence="3">Reverse transcriptase domain-containing protein</fullName>
    </submittedName>
</protein>
<dbReference type="InterPro" id="IPR043128">
    <property type="entry name" value="Rev_trsase/Diguanyl_cyclase"/>
</dbReference>
<accession>A0A915EAC8</accession>
<evidence type="ECO:0000259" key="1">
    <source>
        <dbReference type="PROSITE" id="PS50878"/>
    </source>
</evidence>
<dbReference type="InterPro" id="IPR050951">
    <property type="entry name" value="Retrovirus_Pol_polyprotein"/>
</dbReference>
<dbReference type="PANTHER" id="PTHR37984:SF5">
    <property type="entry name" value="PROTEIN NYNRIN-LIKE"/>
    <property type="match status" value="1"/>
</dbReference>
<evidence type="ECO:0000313" key="3">
    <source>
        <dbReference type="WBParaSite" id="jg3208"/>
    </source>
</evidence>
<reference evidence="3" key="1">
    <citation type="submission" date="2022-11" db="UniProtKB">
        <authorList>
            <consortium name="WormBaseParasite"/>
        </authorList>
    </citation>
    <scope>IDENTIFICATION</scope>
</reference>
<evidence type="ECO:0000313" key="2">
    <source>
        <dbReference type="Proteomes" id="UP000887574"/>
    </source>
</evidence>
<organism evidence="2 3">
    <name type="scientific">Ditylenchus dipsaci</name>
    <dbReference type="NCBI Taxonomy" id="166011"/>
    <lineage>
        <taxon>Eukaryota</taxon>
        <taxon>Metazoa</taxon>
        <taxon>Ecdysozoa</taxon>
        <taxon>Nematoda</taxon>
        <taxon>Chromadorea</taxon>
        <taxon>Rhabditida</taxon>
        <taxon>Tylenchina</taxon>
        <taxon>Tylenchomorpha</taxon>
        <taxon>Sphaerularioidea</taxon>
        <taxon>Anguinidae</taxon>
        <taxon>Anguininae</taxon>
        <taxon>Ditylenchus</taxon>
    </lineage>
</organism>
<feature type="domain" description="Reverse transcriptase" evidence="1">
    <location>
        <begin position="1"/>
        <end position="65"/>
    </location>
</feature>
<dbReference type="WBParaSite" id="jg3208">
    <property type="protein sequence ID" value="jg3208"/>
    <property type="gene ID" value="jg3208"/>
</dbReference>
<dbReference type="PANTHER" id="PTHR37984">
    <property type="entry name" value="PROTEIN CBG26694"/>
    <property type="match status" value="1"/>
</dbReference>
<dbReference type="Proteomes" id="UP000887574">
    <property type="component" value="Unplaced"/>
</dbReference>
<dbReference type="Pfam" id="PF00078">
    <property type="entry name" value="RVT_1"/>
    <property type="match status" value="1"/>
</dbReference>
<dbReference type="AlphaFoldDB" id="A0A915EAC8"/>